<dbReference type="AlphaFoldDB" id="A0AA89BM61"/>
<proteinExistence type="predicted"/>
<sequence>RKSKTRFLLTRLHRYSPDRFLKFVTSLHVTNPDLARTLKKLCEQHLHVQGDAHAVQCIQCLIRKRVDIGDIIDVLFQHSVVGLEQLQKHSACETEDSKLWNYIFFVINTWKSYENPINILINALGDSKYPDIVDKLNFLSKTDRDMICTKKMNDETTRVSAITRYLNGVSSTDTCSDDTYDDSGNFRRVQSSFFPKQEKFRPKYSSWEDPPENIESKIRRAKTFNVSYFSQRRKTSKPVKRVKRENAVAAKESERDTEEKLSDSTDPPRPKSTEKFV</sequence>
<dbReference type="EMBL" id="VSWD01000013">
    <property type="protein sequence ID" value="KAK3084380.1"/>
    <property type="molecule type" value="Genomic_DNA"/>
</dbReference>
<feature type="compositionally biased region" description="Basic residues" evidence="1">
    <location>
        <begin position="231"/>
        <end position="243"/>
    </location>
</feature>
<protein>
    <submittedName>
        <fullName evidence="2">Uncharacterized protein</fullName>
    </submittedName>
</protein>
<gene>
    <name evidence="2" type="ORF">FSP39_012541</name>
</gene>
<evidence type="ECO:0000313" key="3">
    <source>
        <dbReference type="Proteomes" id="UP001186944"/>
    </source>
</evidence>
<feature type="region of interest" description="Disordered" evidence="1">
    <location>
        <begin position="231"/>
        <end position="277"/>
    </location>
</feature>
<keyword evidence="3" id="KW-1185">Reference proteome</keyword>
<accession>A0AA89BM61</accession>
<comment type="caution">
    <text evidence="2">The sequence shown here is derived from an EMBL/GenBank/DDBJ whole genome shotgun (WGS) entry which is preliminary data.</text>
</comment>
<reference evidence="2" key="1">
    <citation type="submission" date="2019-08" db="EMBL/GenBank/DDBJ databases">
        <title>The improved chromosome-level genome for the pearl oyster Pinctada fucata martensii using PacBio sequencing and Hi-C.</title>
        <authorList>
            <person name="Zheng Z."/>
        </authorList>
    </citation>
    <scope>NUCLEOTIDE SEQUENCE</scope>
    <source>
        <strain evidence="2">ZZ-2019</strain>
        <tissue evidence="2">Adductor muscle</tissue>
    </source>
</reference>
<name>A0AA89BM61_PINIB</name>
<evidence type="ECO:0000256" key="1">
    <source>
        <dbReference type="SAM" id="MobiDB-lite"/>
    </source>
</evidence>
<feature type="compositionally biased region" description="Basic and acidic residues" evidence="1">
    <location>
        <begin position="251"/>
        <end position="277"/>
    </location>
</feature>
<evidence type="ECO:0000313" key="2">
    <source>
        <dbReference type="EMBL" id="KAK3084380.1"/>
    </source>
</evidence>
<feature type="non-terminal residue" evidence="2">
    <location>
        <position position="1"/>
    </location>
</feature>
<organism evidence="2 3">
    <name type="scientific">Pinctada imbricata</name>
    <name type="common">Atlantic pearl-oyster</name>
    <name type="synonym">Pinctada martensii</name>
    <dbReference type="NCBI Taxonomy" id="66713"/>
    <lineage>
        <taxon>Eukaryota</taxon>
        <taxon>Metazoa</taxon>
        <taxon>Spiralia</taxon>
        <taxon>Lophotrochozoa</taxon>
        <taxon>Mollusca</taxon>
        <taxon>Bivalvia</taxon>
        <taxon>Autobranchia</taxon>
        <taxon>Pteriomorphia</taxon>
        <taxon>Pterioida</taxon>
        <taxon>Pterioidea</taxon>
        <taxon>Pteriidae</taxon>
        <taxon>Pinctada</taxon>
    </lineage>
</organism>
<dbReference type="Proteomes" id="UP001186944">
    <property type="component" value="Unassembled WGS sequence"/>
</dbReference>